<accession>A0A7J8C2W0</accession>
<dbReference type="AlphaFoldDB" id="A0A7J8C2W0"/>
<gene>
    <name evidence="2" type="ORF">HJG63_009467</name>
</gene>
<name>A0A7J8C2W0_ROUAE</name>
<feature type="region of interest" description="Disordered" evidence="1">
    <location>
        <begin position="1"/>
        <end position="63"/>
    </location>
</feature>
<proteinExistence type="predicted"/>
<sequence length="127" mass="13802">MGADVPGLSTALQGRITGRARGRMLPPPALRTQHQEKEPEQKGGPEFPSTCNPGERWKGHGSKNVRRVHAAFYKQCRTRMRRPARPARCCRGPSAPPLQAQPAPRGCSPGGGLPGARQARTRARGRH</sequence>
<evidence type="ECO:0000313" key="3">
    <source>
        <dbReference type="Proteomes" id="UP000593571"/>
    </source>
</evidence>
<evidence type="ECO:0000256" key="1">
    <source>
        <dbReference type="SAM" id="MobiDB-lite"/>
    </source>
</evidence>
<keyword evidence="3" id="KW-1185">Reference proteome</keyword>
<feature type="compositionally biased region" description="Low complexity" evidence="1">
    <location>
        <begin position="86"/>
        <end position="104"/>
    </location>
</feature>
<feature type="compositionally biased region" description="Basic and acidic residues" evidence="1">
    <location>
        <begin position="33"/>
        <end position="43"/>
    </location>
</feature>
<organism evidence="2 3">
    <name type="scientific">Rousettus aegyptiacus</name>
    <name type="common">Egyptian fruit bat</name>
    <name type="synonym">Pteropus aegyptiacus</name>
    <dbReference type="NCBI Taxonomy" id="9407"/>
    <lineage>
        <taxon>Eukaryota</taxon>
        <taxon>Metazoa</taxon>
        <taxon>Chordata</taxon>
        <taxon>Craniata</taxon>
        <taxon>Vertebrata</taxon>
        <taxon>Euteleostomi</taxon>
        <taxon>Mammalia</taxon>
        <taxon>Eutheria</taxon>
        <taxon>Laurasiatheria</taxon>
        <taxon>Chiroptera</taxon>
        <taxon>Yinpterochiroptera</taxon>
        <taxon>Pteropodoidea</taxon>
        <taxon>Pteropodidae</taxon>
        <taxon>Rousettinae</taxon>
        <taxon>Rousettus</taxon>
    </lineage>
</organism>
<reference evidence="2 3" key="1">
    <citation type="journal article" date="2020" name="Nature">
        <title>Six reference-quality genomes reveal evolution of bat adaptations.</title>
        <authorList>
            <person name="Jebb D."/>
            <person name="Huang Z."/>
            <person name="Pippel M."/>
            <person name="Hughes G.M."/>
            <person name="Lavrichenko K."/>
            <person name="Devanna P."/>
            <person name="Winkler S."/>
            <person name="Jermiin L.S."/>
            <person name="Skirmuntt E.C."/>
            <person name="Katzourakis A."/>
            <person name="Burkitt-Gray L."/>
            <person name="Ray D.A."/>
            <person name="Sullivan K.A.M."/>
            <person name="Roscito J.G."/>
            <person name="Kirilenko B.M."/>
            <person name="Davalos L.M."/>
            <person name="Corthals A.P."/>
            <person name="Power M.L."/>
            <person name="Jones G."/>
            <person name="Ransome R.D."/>
            <person name="Dechmann D.K.N."/>
            <person name="Locatelli A.G."/>
            <person name="Puechmaille S.J."/>
            <person name="Fedrigo O."/>
            <person name="Jarvis E.D."/>
            <person name="Hiller M."/>
            <person name="Vernes S.C."/>
            <person name="Myers E.W."/>
            <person name="Teeling E.C."/>
        </authorList>
    </citation>
    <scope>NUCLEOTIDE SEQUENCE [LARGE SCALE GENOMIC DNA]</scope>
    <source>
        <strain evidence="2">MRouAeg1</strain>
        <tissue evidence="2">Muscle</tissue>
    </source>
</reference>
<feature type="region of interest" description="Disordered" evidence="1">
    <location>
        <begin position="82"/>
        <end position="127"/>
    </location>
</feature>
<dbReference type="Proteomes" id="UP000593571">
    <property type="component" value="Unassembled WGS sequence"/>
</dbReference>
<evidence type="ECO:0000313" key="2">
    <source>
        <dbReference type="EMBL" id="KAF6405157.1"/>
    </source>
</evidence>
<dbReference type="EMBL" id="JACASE010000015">
    <property type="protein sequence ID" value="KAF6405157.1"/>
    <property type="molecule type" value="Genomic_DNA"/>
</dbReference>
<comment type="caution">
    <text evidence="2">The sequence shown here is derived from an EMBL/GenBank/DDBJ whole genome shotgun (WGS) entry which is preliminary data.</text>
</comment>
<protein>
    <submittedName>
        <fullName evidence="2">Uncharacterized protein</fullName>
    </submittedName>
</protein>